<reference evidence="1 2" key="1">
    <citation type="journal article" date="2023" name="Life. Sci Alliance">
        <title>Evolutionary insights into 3D genome organization and epigenetic landscape of Vigna mungo.</title>
        <authorList>
            <person name="Junaid A."/>
            <person name="Singh B."/>
            <person name="Bhatia S."/>
        </authorList>
    </citation>
    <scope>NUCLEOTIDE SEQUENCE [LARGE SCALE GENOMIC DNA]</scope>
    <source>
        <strain evidence="1">Urdbean</strain>
    </source>
</reference>
<dbReference type="Proteomes" id="UP001374535">
    <property type="component" value="Chromosome 5"/>
</dbReference>
<name>A0AAQ3RYE1_VIGMU</name>
<dbReference type="AlphaFoldDB" id="A0AAQ3RYE1"/>
<accession>A0AAQ3RYE1</accession>
<evidence type="ECO:0000313" key="1">
    <source>
        <dbReference type="EMBL" id="WVZ12504.1"/>
    </source>
</evidence>
<organism evidence="1 2">
    <name type="scientific">Vigna mungo</name>
    <name type="common">Black gram</name>
    <name type="synonym">Phaseolus mungo</name>
    <dbReference type="NCBI Taxonomy" id="3915"/>
    <lineage>
        <taxon>Eukaryota</taxon>
        <taxon>Viridiplantae</taxon>
        <taxon>Streptophyta</taxon>
        <taxon>Embryophyta</taxon>
        <taxon>Tracheophyta</taxon>
        <taxon>Spermatophyta</taxon>
        <taxon>Magnoliopsida</taxon>
        <taxon>eudicotyledons</taxon>
        <taxon>Gunneridae</taxon>
        <taxon>Pentapetalae</taxon>
        <taxon>rosids</taxon>
        <taxon>fabids</taxon>
        <taxon>Fabales</taxon>
        <taxon>Fabaceae</taxon>
        <taxon>Papilionoideae</taxon>
        <taxon>50 kb inversion clade</taxon>
        <taxon>NPAAA clade</taxon>
        <taxon>indigoferoid/millettioid clade</taxon>
        <taxon>Phaseoleae</taxon>
        <taxon>Vigna</taxon>
    </lineage>
</organism>
<proteinExistence type="predicted"/>
<dbReference type="EMBL" id="CP144696">
    <property type="protein sequence ID" value="WVZ12504.1"/>
    <property type="molecule type" value="Genomic_DNA"/>
</dbReference>
<sequence length="136" mass="15459">MKGGFFLNVVVGQGTTIFQLFPSKNKPLLIWWDALLVLNLCLHIINCIRAFHLQGNGFPCQSLYKYLHSTTKPQHQVQSGFLLDVIICKGTPIFQLLPSKDKSLLVRWDAFLVLNLCLYIVNSVRAFNLQCYGFPS</sequence>
<evidence type="ECO:0000313" key="2">
    <source>
        <dbReference type="Proteomes" id="UP001374535"/>
    </source>
</evidence>
<protein>
    <submittedName>
        <fullName evidence="1">Uncharacterized protein</fullName>
    </submittedName>
</protein>
<gene>
    <name evidence="1" type="ORF">V8G54_017034</name>
</gene>
<keyword evidence="2" id="KW-1185">Reference proteome</keyword>